<protein>
    <submittedName>
        <fullName evidence="1">Uncharacterized protein</fullName>
    </submittedName>
</protein>
<dbReference type="OrthoDB" id="8420522at2"/>
<reference evidence="1" key="1">
    <citation type="submission" date="2022-06" db="EMBL/GenBank/DDBJ databases">
        <title>Physiological and biochemical characterization and genomic elucidation of a strain of the genus Ensifer adhaerens M8 that combines arsenic oxidation and chromium reduction.</title>
        <authorList>
            <person name="Li X."/>
            <person name="Yu c."/>
        </authorList>
    </citation>
    <scope>NUCLEOTIDE SEQUENCE</scope>
    <source>
        <strain evidence="1">M8</strain>
    </source>
</reference>
<name>A0A9Q8Y434_ENSAD</name>
<organism evidence="1 2">
    <name type="scientific">Ensifer adhaerens</name>
    <name type="common">Sinorhizobium morelense</name>
    <dbReference type="NCBI Taxonomy" id="106592"/>
    <lineage>
        <taxon>Bacteria</taxon>
        <taxon>Pseudomonadati</taxon>
        <taxon>Pseudomonadota</taxon>
        <taxon>Alphaproteobacteria</taxon>
        <taxon>Hyphomicrobiales</taxon>
        <taxon>Rhizobiaceae</taxon>
        <taxon>Sinorhizobium/Ensifer group</taxon>
        <taxon>Ensifer</taxon>
    </lineage>
</organism>
<dbReference type="AlphaFoldDB" id="A0A9Q8Y434"/>
<proteinExistence type="predicted"/>
<sequence length="63" mass="7100">MTKYDPDRLKLRIQGRGLNTWNWQLLLDGKQLIKSGTISGSRRNAEVAAEAVLRDMSTAPDKD</sequence>
<gene>
    <name evidence="1" type="ORF">NE863_10560</name>
</gene>
<dbReference type="Proteomes" id="UP001055460">
    <property type="component" value="Chromosome"/>
</dbReference>
<dbReference type="EMBL" id="CP098807">
    <property type="protein sequence ID" value="USJ21767.1"/>
    <property type="molecule type" value="Genomic_DNA"/>
</dbReference>
<evidence type="ECO:0000313" key="2">
    <source>
        <dbReference type="Proteomes" id="UP001055460"/>
    </source>
</evidence>
<accession>A0A9Q8Y434</accession>
<evidence type="ECO:0000313" key="1">
    <source>
        <dbReference type="EMBL" id="USJ21767.1"/>
    </source>
</evidence>
<dbReference type="RefSeq" id="WP_060582751.1">
    <property type="nucleotide sequence ID" value="NZ_CAXURO020000001.1"/>
</dbReference>